<dbReference type="KEGG" id="pchi:PC41400_17395"/>
<evidence type="ECO:0000313" key="7">
    <source>
        <dbReference type="Proteomes" id="UP000288943"/>
    </source>
</evidence>
<dbReference type="GO" id="GO:0003700">
    <property type="term" value="F:DNA-binding transcription factor activity"/>
    <property type="evidence" value="ECO:0007669"/>
    <property type="project" value="InterPro"/>
</dbReference>
<dbReference type="Pfam" id="PF01047">
    <property type="entry name" value="MarR"/>
    <property type="match status" value="1"/>
</dbReference>
<accession>A0A410WY13</accession>
<dbReference type="PROSITE" id="PS50995">
    <property type="entry name" value="HTH_MARR_2"/>
    <property type="match status" value="1"/>
</dbReference>
<dbReference type="SUPFAM" id="SSF46785">
    <property type="entry name" value="Winged helix' DNA-binding domain"/>
    <property type="match status" value="1"/>
</dbReference>
<dbReference type="EMBL" id="JAMDMJ010000013">
    <property type="protein sequence ID" value="MCY9596320.1"/>
    <property type="molecule type" value="Genomic_DNA"/>
</dbReference>
<evidence type="ECO:0000313" key="8">
    <source>
        <dbReference type="Proteomes" id="UP001527202"/>
    </source>
</evidence>
<reference evidence="5 8" key="2">
    <citation type="submission" date="2022-05" db="EMBL/GenBank/DDBJ databases">
        <title>Genome Sequencing of Bee-Associated Microbes.</title>
        <authorList>
            <person name="Dunlap C."/>
        </authorList>
    </citation>
    <scope>NUCLEOTIDE SEQUENCE [LARGE SCALE GENOMIC DNA]</scope>
    <source>
        <strain evidence="5 8">NRRL B-23120</strain>
    </source>
</reference>
<dbReference type="GeneID" id="95376574"/>
<dbReference type="EMBL" id="CP026520">
    <property type="protein sequence ID" value="QAV19346.1"/>
    <property type="molecule type" value="Genomic_DNA"/>
</dbReference>
<evidence type="ECO:0000256" key="3">
    <source>
        <dbReference type="ARBA" id="ARBA00023163"/>
    </source>
</evidence>
<keyword evidence="3" id="KW-0804">Transcription</keyword>
<dbReference type="PANTHER" id="PTHR42756:SF1">
    <property type="entry name" value="TRANSCRIPTIONAL REPRESSOR OF EMRAB OPERON"/>
    <property type="match status" value="1"/>
</dbReference>
<dbReference type="InterPro" id="IPR036390">
    <property type="entry name" value="WH_DNA-bd_sf"/>
</dbReference>
<evidence type="ECO:0000313" key="5">
    <source>
        <dbReference type="EMBL" id="MCY9596320.1"/>
    </source>
</evidence>
<evidence type="ECO:0000256" key="1">
    <source>
        <dbReference type="ARBA" id="ARBA00023015"/>
    </source>
</evidence>
<dbReference type="SMART" id="SM00347">
    <property type="entry name" value="HTH_MARR"/>
    <property type="match status" value="1"/>
</dbReference>
<dbReference type="InterPro" id="IPR036388">
    <property type="entry name" value="WH-like_DNA-bd_sf"/>
</dbReference>
<dbReference type="PRINTS" id="PR00598">
    <property type="entry name" value="HTHMARR"/>
</dbReference>
<protein>
    <submittedName>
        <fullName evidence="6">MarR family transcriptional regulator</fullName>
    </submittedName>
</protein>
<dbReference type="Gene3D" id="1.10.10.10">
    <property type="entry name" value="Winged helix-like DNA-binding domain superfamily/Winged helix DNA-binding domain"/>
    <property type="match status" value="1"/>
</dbReference>
<reference evidence="6 7" key="1">
    <citation type="submission" date="2018-01" db="EMBL/GenBank/DDBJ databases">
        <title>The whole genome sequencing and assembly of Paenibacillus chitinolyticus KCCM 41400 strain.</title>
        <authorList>
            <person name="Kim J.-Y."/>
            <person name="Park M.-K."/>
            <person name="Lee Y.-J."/>
            <person name="Yi H."/>
            <person name="Bahn Y.-S."/>
            <person name="Kim J.F."/>
            <person name="Lee D.-W."/>
        </authorList>
    </citation>
    <scope>NUCLEOTIDE SEQUENCE [LARGE SCALE GENOMIC DNA]</scope>
    <source>
        <strain evidence="6 7">KCCM 41400</strain>
    </source>
</reference>
<keyword evidence="2" id="KW-0238">DNA-binding</keyword>
<dbReference type="GO" id="GO:0003677">
    <property type="term" value="F:DNA binding"/>
    <property type="evidence" value="ECO:0007669"/>
    <property type="project" value="UniProtKB-KW"/>
</dbReference>
<proteinExistence type="predicted"/>
<gene>
    <name evidence="5" type="ORF">M5X16_11105</name>
    <name evidence="6" type="ORF">PC41400_17395</name>
</gene>
<dbReference type="PANTHER" id="PTHR42756">
    <property type="entry name" value="TRANSCRIPTIONAL REGULATOR, MARR"/>
    <property type="match status" value="1"/>
</dbReference>
<evidence type="ECO:0000259" key="4">
    <source>
        <dbReference type="PROSITE" id="PS50995"/>
    </source>
</evidence>
<evidence type="ECO:0000256" key="2">
    <source>
        <dbReference type="ARBA" id="ARBA00023125"/>
    </source>
</evidence>
<dbReference type="Proteomes" id="UP001527202">
    <property type="component" value="Unassembled WGS sequence"/>
</dbReference>
<feature type="domain" description="HTH marR-type" evidence="4">
    <location>
        <begin position="11"/>
        <end position="147"/>
    </location>
</feature>
<evidence type="ECO:0000313" key="6">
    <source>
        <dbReference type="EMBL" id="QAV19346.1"/>
    </source>
</evidence>
<dbReference type="Proteomes" id="UP000288943">
    <property type="component" value="Chromosome"/>
</dbReference>
<organism evidence="6 7">
    <name type="scientific">Paenibacillus chitinolyticus</name>
    <dbReference type="NCBI Taxonomy" id="79263"/>
    <lineage>
        <taxon>Bacteria</taxon>
        <taxon>Bacillati</taxon>
        <taxon>Bacillota</taxon>
        <taxon>Bacilli</taxon>
        <taxon>Bacillales</taxon>
        <taxon>Paenibacillaceae</taxon>
        <taxon>Paenibacillus</taxon>
    </lineage>
</organism>
<sequence length="155" mass="17983">MDLSKENAVLAVEVLDLLFRATRHIQQEYEMKLESLSLPFQLSGPRLRLLLVVWRAEKIRMNELASKLGVKPRTVTELVDALERDGVLHRTPDPNDRRATLLHLTEEALNQISRVRSVQMQISDEILQKFSAEQRTQLHALLSKIFEGMEFDFVY</sequence>
<name>A0A410WY13_9BACL</name>
<keyword evidence="8" id="KW-1185">Reference proteome</keyword>
<keyword evidence="1" id="KW-0805">Transcription regulation</keyword>
<dbReference type="InterPro" id="IPR000835">
    <property type="entry name" value="HTH_MarR-typ"/>
</dbReference>
<dbReference type="RefSeq" id="WP_042226409.1">
    <property type="nucleotide sequence ID" value="NZ_CP026520.1"/>
</dbReference>
<dbReference type="AlphaFoldDB" id="A0A410WY13"/>
<dbReference type="OrthoDB" id="9799747at2"/>